<protein>
    <submittedName>
        <fullName evidence="1">Uncharacterized protein</fullName>
    </submittedName>
</protein>
<dbReference type="Proteomes" id="UP000324222">
    <property type="component" value="Unassembled WGS sequence"/>
</dbReference>
<dbReference type="AlphaFoldDB" id="A0A5B7ES11"/>
<keyword evidence="2" id="KW-1185">Reference proteome</keyword>
<dbReference type="EMBL" id="VSRR010003384">
    <property type="protein sequence ID" value="MPC35929.1"/>
    <property type="molecule type" value="Genomic_DNA"/>
</dbReference>
<comment type="caution">
    <text evidence="1">The sequence shown here is derived from an EMBL/GenBank/DDBJ whole genome shotgun (WGS) entry which is preliminary data.</text>
</comment>
<organism evidence="1 2">
    <name type="scientific">Portunus trituberculatus</name>
    <name type="common">Swimming crab</name>
    <name type="synonym">Neptunus trituberculatus</name>
    <dbReference type="NCBI Taxonomy" id="210409"/>
    <lineage>
        <taxon>Eukaryota</taxon>
        <taxon>Metazoa</taxon>
        <taxon>Ecdysozoa</taxon>
        <taxon>Arthropoda</taxon>
        <taxon>Crustacea</taxon>
        <taxon>Multicrustacea</taxon>
        <taxon>Malacostraca</taxon>
        <taxon>Eumalacostraca</taxon>
        <taxon>Eucarida</taxon>
        <taxon>Decapoda</taxon>
        <taxon>Pleocyemata</taxon>
        <taxon>Brachyura</taxon>
        <taxon>Eubrachyura</taxon>
        <taxon>Portunoidea</taxon>
        <taxon>Portunidae</taxon>
        <taxon>Portuninae</taxon>
        <taxon>Portunus</taxon>
    </lineage>
</organism>
<name>A0A5B7ES11_PORTR</name>
<gene>
    <name evidence="1" type="ORF">E2C01_029368</name>
</gene>
<reference evidence="1 2" key="1">
    <citation type="submission" date="2019-05" db="EMBL/GenBank/DDBJ databases">
        <title>Another draft genome of Portunus trituberculatus and its Hox gene families provides insights of decapod evolution.</title>
        <authorList>
            <person name="Jeong J.-H."/>
            <person name="Song I."/>
            <person name="Kim S."/>
            <person name="Choi T."/>
            <person name="Kim D."/>
            <person name="Ryu S."/>
            <person name="Kim W."/>
        </authorList>
    </citation>
    <scope>NUCLEOTIDE SEQUENCE [LARGE SCALE GENOMIC DNA]</scope>
    <source>
        <tissue evidence="1">Muscle</tissue>
    </source>
</reference>
<evidence type="ECO:0000313" key="1">
    <source>
        <dbReference type="EMBL" id="MPC35929.1"/>
    </source>
</evidence>
<accession>A0A5B7ES11</accession>
<proteinExistence type="predicted"/>
<evidence type="ECO:0000313" key="2">
    <source>
        <dbReference type="Proteomes" id="UP000324222"/>
    </source>
</evidence>
<sequence length="153" mass="17093">MSRFKMALLTKPSDRNTKKRKTKDKEKKFTVSAVLFLRGGGEVDAKAGGDGNTLLTHTQFKEVLQVCSDPFVRIQNQSEEELVVIWADDGLLVSQLAPLNLAARAALLTQPFHPVTALTHANTGELMTNAFTTRLLNFAGLKGEHWREKWRCI</sequence>